<evidence type="ECO:0000256" key="2">
    <source>
        <dbReference type="ARBA" id="ARBA00023015"/>
    </source>
</evidence>
<comment type="similarity">
    <text evidence="7 10">Belongs to the HD-ZIP homeobox family. Class I subfamily.</text>
</comment>
<evidence type="ECO:0000256" key="1">
    <source>
        <dbReference type="ARBA" id="ARBA00004123"/>
    </source>
</evidence>
<dbReference type="InterPro" id="IPR009057">
    <property type="entry name" value="Homeodomain-like_sf"/>
</dbReference>
<dbReference type="EMBL" id="JADCNM010000013">
    <property type="protein sequence ID" value="KAG0456811.1"/>
    <property type="molecule type" value="Genomic_DNA"/>
</dbReference>
<feature type="coiled-coil region" evidence="11">
    <location>
        <begin position="140"/>
        <end position="167"/>
    </location>
</feature>
<dbReference type="PROSITE" id="PS50071">
    <property type="entry name" value="HOMEOBOX_2"/>
    <property type="match status" value="1"/>
</dbReference>
<dbReference type="Pfam" id="PF00046">
    <property type="entry name" value="Homeodomain"/>
    <property type="match status" value="1"/>
</dbReference>
<comment type="subcellular location">
    <subcellularLocation>
        <location evidence="1 8 9">Nucleus</location>
    </subcellularLocation>
</comment>
<dbReference type="AlphaFoldDB" id="A0A835PR17"/>
<evidence type="ECO:0000313" key="13">
    <source>
        <dbReference type="EMBL" id="KAG0456811.1"/>
    </source>
</evidence>
<organism evidence="13 14">
    <name type="scientific">Vanilla planifolia</name>
    <name type="common">Vanilla</name>
    <dbReference type="NCBI Taxonomy" id="51239"/>
    <lineage>
        <taxon>Eukaryota</taxon>
        <taxon>Viridiplantae</taxon>
        <taxon>Streptophyta</taxon>
        <taxon>Embryophyta</taxon>
        <taxon>Tracheophyta</taxon>
        <taxon>Spermatophyta</taxon>
        <taxon>Magnoliopsida</taxon>
        <taxon>Liliopsida</taxon>
        <taxon>Asparagales</taxon>
        <taxon>Orchidaceae</taxon>
        <taxon>Vanilloideae</taxon>
        <taxon>Vanilleae</taxon>
        <taxon>Vanilla</taxon>
    </lineage>
</organism>
<dbReference type="Gene3D" id="1.10.10.60">
    <property type="entry name" value="Homeodomain-like"/>
    <property type="match status" value="1"/>
</dbReference>
<dbReference type="Proteomes" id="UP000639772">
    <property type="component" value="Chromosome 13"/>
</dbReference>
<name>A0A835PR17_VANPL</name>
<dbReference type="GO" id="GO:0045893">
    <property type="term" value="P:positive regulation of DNA-templated transcription"/>
    <property type="evidence" value="ECO:0007669"/>
    <property type="project" value="TreeGrafter"/>
</dbReference>
<dbReference type="PANTHER" id="PTHR24326">
    <property type="entry name" value="HOMEOBOX-LEUCINE ZIPPER PROTEIN"/>
    <property type="match status" value="1"/>
</dbReference>
<evidence type="ECO:0000256" key="6">
    <source>
        <dbReference type="ARBA" id="ARBA00023242"/>
    </source>
</evidence>
<keyword evidence="3 8" id="KW-0238">DNA-binding</keyword>
<evidence type="ECO:0000256" key="8">
    <source>
        <dbReference type="PROSITE-ProRule" id="PRU00108"/>
    </source>
</evidence>
<keyword evidence="2 10" id="KW-0805">Transcription regulation</keyword>
<sequence length="206" mass="22703">MAAAMHPMEEEPSFSTLFLARSRLPNARKFLSILSSHAIFSRSPSNVSSFTDSVSGGSESPTAEEEIEKEAAKGMTRRDSPIRSAGLATSKKLYLAGELGLDPKQVAVWFQNRRARLKSKKLEEEYVCLRSSLDATIVEKCRLENEVLKLKEKLAQSEEEIKRLTSASGGGGAAGSPSSSLTTTGYGELRFPSLMEDFCYLYDFRM</sequence>
<evidence type="ECO:0000256" key="11">
    <source>
        <dbReference type="SAM" id="Coils"/>
    </source>
</evidence>
<dbReference type="PANTHER" id="PTHR24326:SF527">
    <property type="entry name" value="HOMEOBOX-LEUCINE ZIPPER PROTEIN ATHB-40"/>
    <property type="match status" value="1"/>
</dbReference>
<dbReference type="InterPro" id="IPR001356">
    <property type="entry name" value="HD"/>
</dbReference>
<comment type="caution">
    <text evidence="13">The sequence shown here is derived from an EMBL/GenBank/DDBJ whole genome shotgun (WGS) entry which is preliminary data.</text>
</comment>
<evidence type="ECO:0000256" key="5">
    <source>
        <dbReference type="ARBA" id="ARBA00023163"/>
    </source>
</evidence>
<dbReference type="CDD" id="cd00086">
    <property type="entry name" value="homeodomain"/>
    <property type="match status" value="1"/>
</dbReference>
<comment type="function">
    <text evidence="10">Transcription factor.</text>
</comment>
<dbReference type="InterPro" id="IPR017970">
    <property type="entry name" value="Homeobox_CS"/>
</dbReference>
<feature type="DNA-binding region" description="Homeobox" evidence="8">
    <location>
        <begin position="93"/>
        <end position="121"/>
    </location>
</feature>
<dbReference type="SMART" id="SM00389">
    <property type="entry name" value="HOX"/>
    <property type="match status" value="1"/>
</dbReference>
<accession>A0A835PR17</accession>
<dbReference type="PROSITE" id="PS00027">
    <property type="entry name" value="HOMEOBOX_1"/>
    <property type="match status" value="1"/>
</dbReference>
<evidence type="ECO:0000256" key="4">
    <source>
        <dbReference type="ARBA" id="ARBA00023155"/>
    </source>
</evidence>
<evidence type="ECO:0000256" key="7">
    <source>
        <dbReference type="ARBA" id="ARBA00025748"/>
    </source>
</evidence>
<keyword evidence="6 8" id="KW-0539">Nucleus</keyword>
<feature type="domain" description="Homeobox" evidence="12">
    <location>
        <begin position="91"/>
        <end position="120"/>
    </location>
</feature>
<keyword evidence="11" id="KW-0175">Coiled coil</keyword>
<dbReference type="GO" id="GO:0043565">
    <property type="term" value="F:sequence-specific DNA binding"/>
    <property type="evidence" value="ECO:0007669"/>
    <property type="project" value="TreeGrafter"/>
</dbReference>
<dbReference type="SUPFAM" id="SSF46689">
    <property type="entry name" value="Homeodomain-like"/>
    <property type="match status" value="1"/>
</dbReference>
<dbReference type="GO" id="GO:0005634">
    <property type="term" value="C:nucleus"/>
    <property type="evidence" value="ECO:0007669"/>
    <property type="project" value="UniProtKB-SubCell"/>
</dbReference>
<evidence type="ECO:0000313" key="14">
    <source>
        <dbReference type="Proteomes" id="UP000639772"/>
    </source>
</evidence>
<evidence type="ECO:0000256" key="10">
    <source>
        <dbReference type="RuleBase" id="RU369038"/>
    </source>
</evidence>
<evidence type="ECO:0000256" key="3">
    <source>
        <dbReference type="ARBA" id="ARBA00023125"/>
    </source>
</evidence>
<evidence type="ECO:0000256" key="9">
    <source>
        <dbReference type="RuleBase" id="RU000682"/>
    </source>
</evidence>
<dbReference type="GO" id="GO:0000981">
    <property type="term" value="F:DNA-binding transcription factor activity, RNA polymerase II-specific"/>
    <property type="evidence" value="ECO:0007669"/>
    <property type="project" value="UniProtKB-UniRule"/>
</dbReference>
<keyword evidence="4 8" id="KW-0371">Homeobox</keyword>
<dbReference type="OrthoDB" id="6159439at2759"/>
<reference evidence="13 14" key="1">
    <citation type="journal article" date="2020" name="Nat. Food">
        <title>A phased Vanilla planifolia genome enables genetic improvement of flavour and production.</title>
        <authorList>
            <person name="Hasing T."/>
            <person name="Tang H."/>
            <person name="Brym M."/>
            <person name="Khazi F."/>
            <person name="Huang T."/>
            <person name="Chambers A.H."/>
        </authorList>
    </citation>
    <scope>NUCLEOTIDE SEQUENCE [LARGE SCALE GENOMIC DNA]</scope>
    <source>
        <tissue evidence="13">Leaf</tissue>
    </source>
</reference>
<protein>
    <recommendedName>
        <fullName evidence="10">Homeobox-leucine zipper protein</fullName>
    </recommendedName>
    <alternativeName>
        <fullName evidence="10">HD-ZIP protein</fullName>
    </alternativeName>
    <alternativeName>
        <fullName evidence="10">Homeodomain transcription factor</fullName>
    </alternativeName>
</protein>
<dbReference type="InterPro" id="IPR045224">
    <property type="entry name" value="HDZip_class_I_plant"/>
</dbReference>
<proteinExistence type="inferred from homology"/>
<evidence type="ECO:0000259" key="12">
    <source>
        <dbReference type="PROSITE" id="PS50071"/>
    </source>
</evidence>
<gene>
    <name evidence="13" type="ORF">HPP92_024599</name>
</gene>
<keyword evidence="5 10" id="KW-0804">Transcription</keyword>